<keyword evidence="2" id="KW-1185">Reference proteome</keyword>
<feature type="non-terminal residue" evidence="1">
    <location>
        <position position="84"/>
    </location>
</feature>
<reference evidence="1 2" key="1">
    <citation type="submission" date="2018-11" db="EMBL/GenBank/DDBJ databases">
        <authorList>
            <consortium name="Pathogen Informatics"/>
        </authorList>
    </citation>
    <scope>NUCLEOTIDE SEQUENCE [LARGE SCALE GENOMIC DNA]</scope>
</reference>
<sequence>MATEINKLSSVACLVNNVGISQVCSGPTATCEFISTQSIEQLLCCNAVSTACMSRITLAKMLNQTPHNAGAQPCIINMGSVSGL</sequence>
<organism evidence="1 2">
    <name type="scientific">Dibothriocephalus latus</name>
    <name type="common">Fish tapeworm</name>
    <name type="synonym">Diphyllobothrium latum</name>
    <dbReference type="NCBI Taxonomy" id="60516"/>
    <lineage>
        <taxon>Eukaryota</taxon>
        <taxon>Metazoa</taxon>
        <taxon>Spiralia</taxon>
        <taxon>Lophotrochozoa</taxon>
        <taxon>Platyhelminthes</taxon>
        <taxon>Cestoda</taxon>
        <taxon>Eucestoda</taxon>
        <taxon>Diphyllobothriidea</taxon>
        <taxon>Diphyllobothriidae</taxon>
        <taxon>Dibothriocephalus</taxon>
    </lineage>
</organism>
<dbReference type="Proteomes" id="UP000281553">
    <property type="component" value="Unassembled WGS sequence"/>
</dbReference>
<dbReference type="AlphaFoldDB" id="A0A3P7RIS6"/>
<dbReference type="Pfam" id="PF00106">
    <property type="entry name" value="adh_short"/>
    <property type="match status" value="1"/>
</dbReference>
<protein>
    <submittedName>
        <fullName evidence="1">Uncharacterized protein</fullName>
    </submittedName>
</protein>
<gene>
    <name evidence="1" type="ORF">DILT_LOCUS18301</name>
</gene>
<evidence type="ECO:0000313" key="1">
    <source>
        <dbReference type="EMBL" id="VDN40619.1"/>
    </source>
</evidence>
<dbReference type="InterPro" id="IPR002347">
    <property type="entry name" value="SDR_fam"/>
</dbReference>
<dbReference type="OrthoDB" id="5545019at2759"/>
<dbReference type="SUPFAM" id="SSF51735">
    <property type="entry name" value="NAD(P)-binding Rossmann-fold domains"/>
    <property type="match status" value="1"/>
</dbReference>
<name>A0A3P7RIS6_DIBLA</name>
<dbReference type="InterPro" id="IPR036291">
    <property type="entry name" value="NAD(P)-bd_dom_sf"/>
</dbReference>
<dbReference type="EMBL" id="UYRU01099165">
    <property type="protein sequence ID" value="VDN40619.1"/>
    <property type="molecule type" value="Genomic_DNA"/>
</dbReference>
<accession>A0A3P7RIS6</accession>
<proteinExistence type="predicted"/>
<dbReference type="Gene3D" id="3.40.50.720">
    <property type="entry name" value="NAD(P)-binding Rossmann-like Domain"/>
    <property type="match status" value="1"/>
</dbReference>
<evidence type="ECO:0000313" key="2">
    <source>
        <dbReference type="Proteomes" id="UP000281553"/>
    </source>
</evidence>